<keyword evidence="3" id="KW-0902">Two-component regulatory system</keyword>
<dbReference type="SMART" id="SM00448">
    <property type="entry name" value="REC"/>
    <property type="match status" value="1"/>
</dbReference>
<name>A0ABR9ZXG2_9FIRM</name>
<sequence length="119" mass="13046">MARILIVDDSAISRMKLKDIFETDCHEVVGVAEDGLEGIEQFKILKPDLVTLDVTMPNMMGVECLKEIIAIDADANVVMISALGKGDVILDALNAGALNYITKPFEEKQVLKTIREALE</sequence>
<dbReference type="Gene3D" id="3.40.50.2300">
    <property type="match status" value="1"/>
</dbReference>
<protein>
    <recommendedName>
        <fullName evidence="1">Stage 0 sporulation protein A homolog</fullName>
    </recommendedName>
</protein>
<feature type="domain" description="Response regulatory" evidence="6">
    <location>
        <begin position="3"/>
        <end position="118"/>
    </location>
</feature>
<dbReference type="Pfam" id="PF00072">
    <property type="entry name" value="Response_reg"/>
    <property type="match status" value="1"/>
</dbReference>
<dbReference type="RefSeq" id="WP_194703076.1">
    <property type="nucleotide sequence ID" value="NZ_JADKNH010000011.1"/>
</dbReference>
<comment type="caution">
    <text evidence="7">The sequence shown here is derived from an EMBL/GenBank/DDBJ whole genome shotgun (WGS) entry which is preliminary data.</text>
</comment>
<evidence type="ECO:0000259" key="6">
    <source>
        <dbReference type="PROSITE" id="PS50110"/>
    </source>
</evidence>
<gene>
    <name evidence="7" type="ORF">ISU02_17160</name>
</gene>
<evidence type="ECO:0000256" key="5">
    <source>
        <dbReference type="PROSITE-ProRule" id="PRU00169"/>
    </source>
</evidence>
<accession>A0ABR9ZXG2</accession>
<keyword evidence="2 5" id="KW-0597">Phosphoprotein</keyword>
<evidence type="ECO:0000256" key="4">
    <source>
        <dbReference type="ARBA" id="ARBA00024867"/>
    </source>
</evidence>
<evidence type="ECO:0000256" key="2">
    <source>
        <dbReference type="ARBA" id="ARBA00022553"/>
    </source>
</evidence>
<keyword evidence="8" id="KW-1185">Reference proteome</keyword>
<feature type="modified residue" description="4-aspartylphosphate" evidence="5">
    <location>
        <position position="53"/>
    </location>
</feature>
<evidence type="ECO:0000256" key="3">
    <source>
        <dbReference type="ARBA" id="ARBA00023012"/>
    </source>
</evidence>
<comment type="function">
    <text evidence="4">May play the central regulatory role in sporulation. It may be an element of the effector pathway responsible for the activation of sporulation genes in response to nutritional stress. Spo0A may act in concert with spo0H (a sigma factor) to control the expression of some genes that are critical to the sporulation process.</text>
</comment>
<proteinExistence type="predicted"/>
<reference evidence="7 8" key="1">
    <citation type="submission" date="2020-11" db="EMBL/GenBank/DDBJ databases">
        <title>Fusibacter basophilias sp. nov.</title>
        <authorList>
            <person name="Qiu D."/>
        </authorList>
    </citation>
    <scope>NUCLEOTIDE SEQUENCE [LARGE SCALE GENOMIC DNA]</scope>
    <source>
        <strain evidence="7 8">Q10-2</strain>
    </source>
</reference>
<evidence type="ECO:0000313" key="7">
    <source>
        <dbReference type="EMBL" id="MBF4694833.1"/>
    </source>
</evidence>
<dbReference type="SUPFAM" id="SSF52172">
    <property type="entry name" value="CheY-like"/>
    <property type="match status" value="1"/>
</dbReference>
<evidence type="ECO:0000313" key="8">
    <source>
        <dbReference type="Proteomes" id="UP000614200"/>
    </source>
</evidence>
<dbReference type="InterPro" id="IPR050595">
    <property type="entry name" value="Bact_response_regulator"/>
</dbReference>
<dbReference type="InterPro" id="IPR001789">
    <property type="entry name" value="Sig_transdc_resp-reg_receiver"/>
</dbReference>
<organism evidence="7 8">
    <name type="scientific">Fusibacter ferrireducens</name>
    <dbReference type="NCBI Taxonomy" id="2785058"/>
    <lineage>
        <taxon>Bacteria</taxon>
        <taxon>Bacillati</taxon>
        <taxon>Bacillota</taxon>
        <taxon>Clostridia</taxon>
        <taxon>Eubacteriales</taxon>
        <taxon>Eubacteriales Family XII. Incertae Sedis</taxon>
        <taxon>Fusibacter</taxon>
    </lineage>
</organism>
<dbReference type="InterPro" id="IPR011006">
    <property type="entry name" value="CheY-like_superfamily"/>
</dbReference>
<dbReference type="Proteomes" id="UP000614200">
    <property type="component" value="Unassembled WGS sequence"/>
</dbReference>
<dbReference type="EMBL" id="JADKNH010000011">
    <property type="protein sequence ID" value="MBF4694833.1"/>
    <property type="molecule type" value="Genomic_DNA"/>
</dbReference>
<dbReference type="PANTHER" id="PTHR44591:SF14">
    <property type="entry name" value="PROTEIN PILG"/>
    <property type="match status" value="1"/>
</dbReference>
<dbReference type="PROSITE" id="PS50110">
    <property type="entry name" value="RESPONSE_REGULATORY"/>
    <property type="match status" value="1"/>
</dbReference>
<dbReference type="PANTHER" id="PTHR44591">
    <property type="entry name" value="STRESS RESPONSE REGULATOR PROTEIN 1"/>
    <property type="match status" value="1"/>
</dbReference>
<evidence type="ECO:0000256" key="1">
    <source>
        <dbReference type="ARBA" id="ARBA00018672"/>
    </source>
</evidence>